<dbReference type="AlphaFoldDB" id="A0A4R1Q6C0"/>
<organism evidence="3 4">
    <name type="scientific">Anaerospora hongkongensis</name>
    <dbReference type="NCBI Taxonomy" id="244830"/>
    <lineage>
        <taxon>Bacteria</taxon>
        <taxon>Bacillati</taxon>
        <taxon>Bacillota</taxon>
        <taxon>Negativicutes</taxon>
        <taxon>Selenomonadales</taxon>
        <taxon>Sporomusaceae</taxon>
        <taxon>Anaerospora</taxon>
    </lineage>
</organism>
<dbReference type="CDD" id="cd00371">
    <property type="entry name" value="HMA"/>
    <property type="match status" value="1"/>
</dbReference>
<keyword evidence="1" id="KW-0472">Membrane</keyword>
<dbReference type="PANTHER" id="PTHR42208">
    <property type="entry name" value="HEAVY METAL TRANSPORTER-RELATED"/>
    <property type="match status" value="1"/>
</dbReference>
<comment type="caution">
    <text evidence="3">The sequence shown here is derived from an EMBL/GenBank/DDBJ whole genome shotgun (WGS) entry which is preliminary data.</text>
</comment>
<feature type="transmembrane region" description="Helical" evidence="1">
    <location>
        <begin position="80"/>
        <end position="98"/>
    </location>
</feature>
<protein>
    <submittedName>
        <fullName evidence="3">Sulfite exporter TauE/SafE</fullName>
    </submittedName>
</protein>
<keyword evidence="1" id="KW-0812">Transmembrane</keyword>
<dbReference type="Pfam" id="PF13386">
    <property type="entry name" value="DsbD_2"/>
    <property type="match status" value="1"/>
</dbReference>
<feature type="transmembrane region" description="Helical" evidence="1">
    <location>
        <begin position="160"/>
        <end position="181"/>
    </location>
</feature>
<dbReference type="Gene3D" id="2.60.40.420">
    <property type="entry name" value="Cupredoxins - blue copper proteins"/>
    <property type="match status" value="2"/>
</dbReference>
<evidence type="ECO:0000313" key="4">
    <source>
        <dbReference type="Proteomes" id="UP000295063"/>
    </source>
</evidence>
<evidence type="ECO:0000259" key="2">
    <source>
        <dbReference type="PROSITE" id="PS50846"/>
    </source>
</evidence>
<accession>A0A4R1Q6C0</accession>
<dbReference type="SUPFAM" id="SSF55008">
    <property type="entry name" value="HMA, heavy metal-associated domain"/>
    <property type="match status" value="1"/>
</dbReference>
<dbReference type="GO" id="GO:0046872">
    <property type="term" value="F:metal ion binding"/>
    <property type="evidence" value="ECO:0007669"/>
    <property type="project" value="InterPro"/>
</dbReference>
<feature type="transmembrane region" description="Helical" evidence="1">
    <location>
        <begin position="229"/>
        <end position="250"/>
    </location>
</feature>
<feature type="domain" description="HMA" evidence="2">
    <location>
        <begin position="7"/>
        <end position="73"/>
    </location>
</feature>
<feature type="transmembrane region" description="Helical" evidence="1">
    <location>
        <begin position="292"/>
        <end position="312"/>
    </location>
</feature>
<dbReference type="EMBL" id="SLUI01000006">
    <property type="protein sequence ID" value="TCL37374.1"/>
    <property type="molecule type" value="Genomic_DNA"/>
</dbReference>
<feature type="transmembrane region" description="Helical" evidence="1">
    <location>
        <begin position="256"/>
        <end position="280"/>
    </location>
</feature>
<gene>
    <name evidence="3" type="ORF">EV210_106243</name>
</gene>
<sequence>MINLALLSVTIKIKDMHCRSCEQILESTVRRLSGVHSVKAIWRHNSLEVTYDSAVCSLQMVQDAVRQAGYRVGEPERGRALGMVFLITAVIWLGKYTVGADIDTMLQQPISFFMLFVIGAFTSLHCIGMCGGIMVSQTIGKGNSSGPPWQAAVLYNSGRLLSYGLTGGIVGALGSIFAISLSVKAGITIFAGCFMMLMGINLLGFKLPVVLPTGLRTLISTRVKAQGPFAVGLLNGLLPCGPLQTMQVFALGSGSAASGAAAMLLFGLGTMPLMLPLGVATSWMSSSFTGRVLKASGIMVIMLGVIMANRGLAIAGIHLPGFGVWQTNAVAHGAPIKAEIKDGTQVVRIAANDKGYVPNIIVVQKDLPVKWIVEGQQINSCNNEIIVPSLHIQTKLSQGENSIEFTPGDGDIRFSCWMGMIQGLIKVVDNLETTDISKLEALPAAGGCCSGGTCGMGADKRPSIYGDDFSKVPTNRLIHKASIAGEKQTISIKGSGYEFEPLVAVIAIGKPVKFIFELTDFDSPEGKFEIIEGVSKKTLISFPGNRGTTVVQFTPVQSGSYGIVKNGNVLGVIEVVEDVTAADLENVRVKLF</sequence>
<feature type="transmembrane region" description="Helical" evidence="1">
    <location>
        <begin position="187"/>
        <end position="209"/>
    </location>
</feature>
<dbReference type="InterPro" id="IPR039447">
    <property type="entry name" value="UreH-like_TM_dom"/>
</dbReference>
<dbReference type="InterPro" id="IPR036163">
    <property type="entry name" value="HMA_dom_sf"/>
</dbReference>
<dbReference type="Proteomes" id="UP000295063">
    <property type="component" value="Unassembled WGS sequence"/>
</dbReference>
<dbReference type="PROSITE" id="PS50846">
    <property type="entry name" value="HMA_2"/>
    <property type="match status" value="1"/>
</dbReference>
<keyword evidence="1" id="KW-1133">Transmembrane helix</keyword>
<dbReference type="Pfam" id="PF00403">
    <property type="entry name" value="HMA"/>
    <property type="match status" value="1"/>
</dbReference>
<dbReference type="PANTHER" id="PTHR42208:SF1">
    <property type="entry name" value="HEAVY METAL TRANSPORTER"/>
    <property type="match status" value="1"/>
</dbReference>
<reference evidence="3 4" key="1">
    <citation type="submission" date="2019-03" db="EMBL/GenBank/DDBJ databases">
        <title>Genomic Encyclopedia of Type Strains, Phase IV (KMG-IV): sequencing the most valuable type-strain genomes for metagenomic binning, comparative biology and taxonomic classification.</title>
        <authorList>
            <person name="Goeker M."/>
        </authorList>
    </citation>
    <scope>NUCLEOTIDE SEQUENCE [LARGE SCALE GENOMIC DNA]</scope>
    <source>
        <strain evidence="3 4">DSM 15969</strain>
    </source>
</reference>
<feature type="transmembrane region" description="Helical" evidence="1">
    <location>
        <begin position="110"/>
        <end position="135"/>
    </location>
</feature>
<proteinExistence type="predicted"/>
<dbReference type="InterPro" id="IPR008972">
    <property type="entry name" value="Cupredoxin"/>
</dbReference>
<dbReference type="Gene3D" id="3.30.70.100">
    <property type="match status" value="1"/>
</dbReference>
<evidence type="ECO:0000256" key="1">
    <source>
        <dbReference type="SAM" id="Phobius"/>
    </source>
</evidence>
<evidence type="ECO:0000313" key="3">
    <source>
        <dbReference type="EMBL" id="TCL37374.1"/>
    </source>
</evidence>
<keyword evidence="4" id="KW-1185">Reference proteome</keyword>
<name>A0A4R1Q6C0_9FIRM</name>
<dbReference type="InterPro" id="IPR006121">
    <property type="entry name" value="HMA_dom"/>
</dbReference>